<dbReference type="PANTHER" id="PTHR10587:SF133">
    <property type="entry name" value="CHITIN DEACETYLASE 1-RELATED"/>
    <property type="match status" value="1"/>
</dbReference>
<accession>A0A1G6LVQ5</accession>
<dbReference type="InterPro" id="IPR037126">
    <property type="entry name" value="PdaC/RsiV-like_sf"/>
</dbReference>
<evidence type="ECO:0000313" key="6">
    <source>
        <dbReference type="Proteomes" id="UP000242662"/>
    </source>
</evidence>
<protein>
    <submittedName>
        <fullName evidence="5">Peptidoglycan/xylan/chitin deacetylase, PgdA/CDA1 family</fullName>
    </submittedName>
</protein>
<dbReference type="GO" id="GO:0016020">
    <property type="term" value="C:membrane"/>
    <property type="evidence" value="ECO:0007669"/>
    <property type="project" value="TreeGrafter"/>
</dbReference>
<dbReference type="Gene3D" id="3.90.640.20">
    <property type="entry name" value="Heat-shock cognate protein, ATPase"/>
    <property type="match status" value="1"/>
</dbReference>
<proteinExistence type="predicted"/>
<evidence type="ECO:0000313" key="5">
    <source>
        <dbReference type="EMBL" id="SDC47343.1"/>
    </source>
</evidence>
<feature type="signal peptide" evidence="3">
    <location>
        <begin position="1"/>
        <end position="17"/>
    </location>
</feature>
<dbReference type="GO" id="GO:0005975">
    <property type="term" value="P:carbohydrate metabolic process"/>
    <property type="evidence" value="ECO:0007669"/>
    <property type="project" value="InterPro"/>
</dbReference>
<dbReference type="InterPro" id="IPR011330">
    <property type="entry name" value="Glyco_hydro/deAcase_b/a-brl"/>
</dbReference>
<gene>
    <name evidence="5" type="ORF">SAMN05421737_10920</name>
</gene>
<dbReference type="AlphaFoldDB" id="A0A1G6LVQ5"/>
<sequence length="474" mass="53142">MLAVLFVILVVKSVAVFTVGPFDHTTKQAVVPVTKAVEKEKVEKSAYPGLDITTVTTQGERYTSSISKPKTESEKINKEVHTWIDVQEQEFLDTVKQNAEALKLEPAHLNINVNINKVTDDIYSLVFHSYQYVGGANGQEFMQTFIIDIKGDRILHIEDVMDIDDEVRKHIHELVKAQLQKKEEDYFQVFYDDLETVLAEPSTWKWALDHDTFSLYFDSYAVAAGAAGAIHVEIPTEEIVLYLKDDIADQLYLAEEKQERKKAVEQEQAVLDPEGKYVALTFDDGPHPNVTPSVLETLQQFDARATFYMIATQVSVYPDLANEVALQGHELGNHSVNHLDMTKLSSAKIADELEKTSAEIEKATGLQPKTMRPPYGAYNEALLSVAETQQLPVINWSVDSLDWKSRNAAAVKQEVLNHVHNGAIILMHDIHPSTAEALPDVMSVLEEEGYEFVTVSELLSLQDNANVGPYTNKK</sequence>
<keyword evidence="6" id="KW-1185">Reference proteome</keyword>
<keyword evidence="2" id="KW-0378">Hydrolase</keyword>
<dbReference type="GO" id="GO:0046872">
    <property type="term" value="F:metal ion binding"/>
    <property type="evidence" value="ECO:0007669"/>
    <property type="project" value="UniProtKB-KW"/>
</dbReference>
<keyword evidence="1" id="KW-0479">Metal-binding</keyword>
<reference evidence="6" key="1">
    <citation type="submission" date="2016-09" db="EMBL/GenBank/DDBJ databases">
        <authorList>
            <person name="Varghese N."/>
            <person name="Submissions S."/>
        </authorList>
    </citation>
    <scope>NUCLEOTIDE SEQUENCE [LARGE SCALE GENOMIC DNA]</scope>
    <source>
        <strain evidence="6">25nlg</strain>
    </source>
</reference>
<dbReference type="InterPro" id="IPR050248">
    <property type="entry name" value="Polysacc_deacetylase_ArnD"/>
</dbReference>
<keyword evidence="3" id="KW-0732">Signal</keyword>
<dbReference type="InterPro" id="IPR002509">
    <property type="entry name" value="NODB_dom"/>
</dbReference>
<name>A0A1G6LVQ5_9BACI</name>
<dbReference type="Gene3D" id="3.20.20.370">
    <property type="entry name" value="Glycoside hydrolase/deacetylase"/>
    <property type="match status" value="1"/>
</dbReference>
<evidence type="ECO:0000256" key="2">
    <source>
        <dbReference type="ARBA" id="ARBA00022801"/>
    </source>
</evidence>
<dbReference type="PROSITE" id="PS51677">
    <property type="entry name" value="NODB"/>
    <property type="match status" value="1"/>
</dbReference>
<feature type="domain" description="NodB homology" evidence="4">
    <location>
        <begin position="276"/>
        <end position="453"/>
    </location>
</feature>
<dbReference type="InterPro" id="IPR021729">
    <property type="entry name" value="DUF3298"/>
</dbReference>
<feature type="chain" id="PRO_5038806767" evidence="3">
    <location>
        <begin position="18"/>
        <end position="474"/>
    </location>
</feature>
<dbReference type="Pfam" id="PF11738">
    <property type="entry name" value="DUF3298"/>
    <property type="match status" value="1"/>
</dbReference>
<dbReference type="Proteomes" id="UP000242662">
    <property type="component" value="Unassembled WGS sequence"/>
</dbReference>
<evidence type="ECO:0000256" key="1">
    <source>
        <dbReference type="ARBA" id="ARBA00022723"/>
    </source>
</evidence>
<dbReference type="SUPFAM" id="SSF88713">
    <property type="entry name" value="Glycoside hydrolase/deacetylase"/>
    <property type="match status" value="1"/>
</dbReference>
<evidence type="ECO:0000259" key="4">
    <source>
        <dbReference type="PROSITE" id="PS51677"/>
    </source>
</evidence>
<dbReference type="PANTHER" id="PTHR10587">
    <property type="entry name" value="GLYCOSYL TRANSFERASE-RELATED"/>
    <property type="match status" value="1"/>
</dbReference>
<evidence type="ECO:0000256" key="3">
    <source>
        <dbReference type="SAM" id="SignalP"/>
    </source>
</evidence>
<dbReference type="STRING" id="1464122.SAMN05421737_10920"/>
<organism evidence="5 6">
    <name type="scientific">Shouchella lonarensis</name>
    <dbReference type="NCBI Taxonomy" id="1464122"/>
    <lineage>
        <taxon>Bacteria</taxon>
        <taxon>Bacillati</taxon>
        <taxon>Bacillota</taxon>
        <taxon>Bacilli</taxon>
        <taxon>Bacillales</taxon>
        <taxon>Bacillaceae</taxon>
        <taxon>Shouchella</taxon>
    </lineage>
</organism>
<dbReference type="Gene3D" id="3.30.565.40">
    <property type="entry name" value="Fervidobacterium nodosum Rt17-B1 like"/>
    <property type="match status" value="1"/>
</dbReference>
<dbReference type="GO" id="GO:0016810">
    <property type="term" value="F:hydrolase activity, acting on carbon-nitrogen (but not peptide) bonds"/>
    <property type="evidence" value="ECO:0007669"/>
    <property type="project" value="InterPro"/>
</dbReference>
<dbReference type="Pfam" id="PF01522">
    <property type="entry name" value="Polysacc_deac_1"/>
    <property type="match status" value="1"/>
</dbReference>
<dbReference type="EMBL" id="FMYM01000009">
    <property type="protein sequence ID" value="SDC47343.1"/>
    <property type="molecule type" value="Genomic_DNA"/>
</dbReference>
<dbReference type="CDD" id="cd10954">
    <property type="entry name" value="CE4_CtAXE_like"/>
    <property type="match status" value="1"/>
</dbReference>